<evidence type="ECO:0000256" key="1">
    <source>
        <dbReference type="SAM" id="MobiDB-lite"/>
    </source>
</evidence>
<dbReference type="AlphaFoldDB" id="A0A6J4KJG3"/>
<organism evidence="2">
    <name type="scientific">uncultured Cytophagales bacterium</name>
    <dbReference type="NCBI Taxonomy" id="158755"/>
    <lineage>
        <taxon>Bacteria</taxon>
        <taxon>Pseudomonadati</taxon>
        <taxon>Bacteroidota</taxon>
        <taxon>Sphingobacteriia</taxon>
        <taxon>Sphingobacteriales</taxon>
        <taxon>environmental samples</taxon>
    </lineage>
</organism>
<gene>
    <name evidence="2" type="ORF">AVDCRST_MAG56-5776</name>
</gene>
<accession>A0A6J4KJG3</accession>
<proteinExistence type="predicted"/>
<evidence type="ECO:0000313" key="2">
    <source>
        <dbReference type="EMBL" id="CAA9305139.1"/>
    </source>
</evidence>
<name>A0A6J4KJG3_9SPHI</name>
<dbReference type="EMBL" id="CADCTQ010000478">
    <property type="protein sequence ID" value="CAA9305139.1"/>
    <property type="molecule type" value="Genomic_DNA"/>
</dbReference>
<protein>
    <submittedName>
        <fullName evidence="2">Uncharacterized protein</fullName>
    </submittedName>
</protein>
<feature type="region of interest" description="Disordered" evidence="1">
    <location>
        <begin position="50"/>
        <end position="77"/>
    </location>
</feature>
<sequence length="77" mass="9127">MEVTSKRSEVDAKKVKLTVKNYKHPKHSNRIDFEIDIDEDELDKELERLKHPHPHPRFHPHTREIPTTDTTATIVIH</sequence>
<feature type="compositionally biased region" description="Polar residues" evidence="1">
    <location>
        <begin position="67"/>
        <end position="77"/>
    </location>
</feature>
<feature type="compositionally biased region" description="Basic residues" evidence="1">
    <location>
        <begin position="50"/>
        <end position="60"/>
    </location>
</feature>
<reference evidence="2" key="1">
    <citation type="submission" date="2020-02" db="EMBL/GenBank/DDBJ databases">
        <authorList>
            <person name="Meier V. D."/>
        </authorList>
    </citation>
    <scope>NUCLEOTIDE SEQUENCE</scope>
    <source>
        <strain evidence="2">AVDCRST_MAG56</strain>
    </source>
</reference>